<dbReference type="Proteomes" id="UP001302367">
    <property type="component" value="Chromosome 3"/>
</dbReference>
<name>A0A2G5I1U8_CERBT</name>
<dbReference type="EMBL" id="LKMD01000101">
    <property type="protein sequence ID" value="PIA98728.1"/>
    <property type="molecule type" value="Genomic_DNA"/>
</dbReference>
<sequence length="189" mass="21061">MCFILYPECDRCRWPEIGNIRGVKLCETFEKVVLDRDRRVAYAGENPSPQNLADWRCLGLYTFIRANGPQYDIWMSRDCLRFAPEQVPYLCQHCKDRDAELTAAFGLLADNPIDWADCVNLDAPVFGFVNQAAAAAGPAQPATTFDPADLETMSNMNWENLSQPGPSTRTSAVIADAQKPAVQVPTLFP</sequence>
<reference evidence="1 3" key="1">
    <citation type="submission" date="2015-10" db="EMBL/GenBank/DDBJ databases">
        <title>The cercosporin biosynthetic gene cluster was horizontally transferred to several fungal lineages and shown to be expanded in Cercospora beticola based on microsynteny with recipient genomes.</title>
        <authorList>
            <person name="De Jonge R."/>
            <person name="Ebert M.K."/>
            <person name="Suttle J.C."/>
            <person name="Jurick Ii W.M."/>
            <person name="Secor G.A."/>
            <person name="Thomma B.P."/>
            <person name="Van De Peer Y."/>
            <person name="Bolton M.D."/>
        </authorList>
    </citation>
    <scope>NUCLEOTIDE SEQUENCE [LARGE SCALE GENOMIC DNA]</scope>
    <source>
        <strain evidence="1 3">09-40</strain>
    </source>
</reference>
<keyword evidence="4" id="KW-1185">Reference proteome</keyword>
<gene>
    <name evidence="1" type="ORF">CB0940_03254</name>
    <name evidence="2" type="ORF">RHO25_005046</name>
</gene>
<evidence type="ECO:0000313" key="4">
    <source>
        <dbReference type="Proteomes" id="UP001302367"/>
    </source>
</evidence>
<evidence type="ECO:0000313" key="2">
    <source>
        <dbReference type="EMBL" id="WPB00427.1"/>
    </source>
</evidence>
<organism evidence="1 3">
    <name type="scientific">Cercospora beticola</name>
    <name type="common">Sugarbeet leaf spot fungus</name>
    <dbReference type="NCBI Taxonomy" id="122368"/>
    <lineage>
        <taxon>Eukaryota</taxon>
        <taxon>Fungi</taxon>
        <taxon>Dikarya</taxon>
        <taxon>Ascomycota</taxon>
        <taxon>Pezizomycotina</taxon>
        <taxon>Dothideomycetes</taxon>
        <taxon>Dothideomycetidae</taxon>
        <taxon>Mycosphaerellales</taxon>
        <taxon>Mycosphaerellaceae</taxon>
        <taxon>Cercospora</taxon>
    </lineage>
</organism>
<accession>A0A2G5I1U8</accession>
<dbReference type="EMBL" id="CP134186">
    <property type="protein sequence ID" value="WPB00427.1"/>
    <property type="molecule type" value="Genomic_DNA"/>
</dbReference>
<protein>
    <submittedName>
        <fullName evidence="1">Uncharacterized protein</fullName>
    </submittedName>
</protein>
<reference evidence="2 4" key="2">
    <citation type="submission" date="2023-09" db="EMBL/GenBank/DDBJ databases">
        <title>Complete-Gapless Cercospora beticola genome.</title>
        <authorList>
            <person name="Wyatt N.A."/>
            <person name="Spanner R.E."/>
            <person name="Bolton M.D."/>
        </authorList>
    </citation>
    <scope>NUCLEOTIDE SEQUENCE [LARGE SCALE GENOMIC DNA]</scope>
    <source>
        <strain evidence="2">Cb09-40</strain>
    </source>
</reference>
<dbReference type="OrthoDB" id="3624395at2759"/>
<dbReference type="Proteomes" id="UP000230605">
    <property type="component" value="Chromosome 3"/>
</dbReference>
<evidence type="ECO:0000313" key="3">
    <source>
        <dbReference type="Proteomes" id="UP000230605"/>
    </source>
</evidence>
<dbReference type="AlphaFoldDB" id="A0A2G5I1U8"/>
<evidence type="ECO:0000313" key="1">
    <source>
        <dbReference type="EMBL" id="PIA98728.1"/>
    </source>
</evidence>
<proteinExistence type="predicted"/>